<feature type="transmembrane region" description="Helical" evidence="2">
    <location>
        <begin position="221"/>
        <end position="239"/>
    </location>
</feature>
<dbReference type="STRING" id="337451.A0A443NXA0"/>
<dbReference type="PANTHER" id="PTHR16295:SF10">
    <property type="entry name" value="EXPRESSED PROTEIN"/>
    <property type="match status" value="1"/>
</dbReference>
<dbReference type="Proteomes" id="UP000283530">
    <property type="component" value="Unassembled WGS sequence"/>
</dbReference>
<reference evidence="3 4" key="1">
    <citation type="journal article" date="2019" name="Nat. Plants">
        <title>Stout camphor tree genome fills gaps in understanding of flowering plant genome evolution.</title>
        <authorList>
            <person name="Chaw S.M."/>
            <person name="Liu Y.C."/>
            <person name="Wu Y.W."/>
            <person name="Wang H.Y."/>
            <person name="Lin C.I."/>
            <person name="Wu C.S."/>
            <person name="Ke H.M."/>
            <person name="Chang L.Y."/>
            <person name="Hsu C.Y."/>
            <person name="Yang H.T."/>
            <person name="Sudianto E."/>
            <person name="Hsu M.H."/>
            <person name="Wu K.P."/>
            <person name="Wang L.N."/>
            <person name="Leebens-Mack J.H."/>
            <person name="Tsai I.J."/>
        </authorList>
    </citation>
    <scope>NUCLEOTIDE SEQUENCE [LARGE SCALE GENOMIC DNA]</scope>
    <source>
        <strain evidence="4">cv. Chaw 1501</strain>
        <tissue evidence="3">Young leaves</tissue>
    </source>
</reference>
<organism evidence="3 4">
    <name type="scientific">Cinnamomum micranthum f. kanehirae</name>
    <dbReference type="NCBI Taxonomy" id="337451"/>
    <lineage>
        <taxon>Eukaryota</taxon>
        <taxon>Viridiplantae</taxon>
        <taxon>Streptophyta</taxon>
        <taxon>Embryophyta</taxon>
        <taxon>Tracheophyta</taxon>
        <taxon>Spermatophyta</taxon>
        <taxon>Magnoliopsida</taxon>
        <taxon>Magnoliidae</taxon>
        <taxon>Laurales</taxon>
        <taxon>Lauraceae</taxon>
        <taxon>Cinnamomum</taxon>
    </lineage>
</organism>
<keyword evidence="2" id="KW-1133">Transmembrane helix</keyword>
<dbReference type="OrthoDB" id="193703at2759"/>
<gene>
    <name evidence="3" type="ORF">CKAN_01188400</name>
</gene>
<keyword evidence="4" id="KW-1185">Reference proteome</keyword>
<dbReference type="InterPro" id="IPR051986">
    <property type="entry name" value="Innate_Immune_Apopt_Reg"/>
</dbReference>
<comment type="caution">
    <text evidence="3">The sequence shown here is derived from an EMBL/GenBank/DDBJ whole genome shotgun (WGS) entry which is preliminary data.</text>
</comment>
<evidence type="ECO:0000256" key="1">
    <source>
        <dbReference type="SAM" id="MobiDB-lite"/>
    </source>
</evidence>
<dbReference type="SUPFAM" id="SSF49599">
    <property type="entry name" value="TRAF domain-like"/>
    <property type="match status" value="1"/>
</dbReference>
<dbReference type="EMBL" id="QPKB01000004">
    <property type="protein sequence ID" value="RWR83139.1"/>
    <property type="molecule type" value="Genomic_DNA"/>
</dbReference>
<dbReference type="Gene3D" id="3.30.40.10">
    <property type="entry name" value="Zinc/RING finger domain, C3HC4 (zinc finger)"/>
    <property type="match status" value="1"/>
</dbReference>
<evidence type="ECO:0000256" key="2">
    <source>
        <dbReference type="SAM" id="Phobius"/>
    </source>
</evidence>
<dbReference type="PANTHER" id="PTHR16295">
    <property type="entry name" value="TRAF-TYPE ZINC FINGER PROTEIN-RELATED"/>
    <property type="match status" value="1"/>
</dbReference>
<keyword evidence="2" id="KW-0812">Transmembrane</keyword>
<keyword evidence="2" id="KW-0472">Membrane</keyword>
<dbReference type="AlphaFoldDB" id="A0A443NXA0"/>
<proteinExistence type="predicted"/>
<evidence type="ECO:0000313" key="4">
    <source>
        <dbReference type="Proteomes" id="UP000283530"/>
    </source>
</evidence>
<sequence length="247" mass="28236">MITECKSSHSPVNSKKGRRIRIQKAPSDVASTPKLLLELFFVYFPTPTSGFPHHRRDSALARAEPNRPQIISVLMAIPSSESSTAICMRKLFLLQTLICIMHTAHAFWKNVACSLCSEEIEREVLALHKRESCPQRIVTCEYCEFLLPAVDLSKHQEVCGDRPEYCDLCNKYIRRHELNDHQILLHSNSHYIPESSRNWSIPQREQGVPRRPGCNSSKRCILFTISITGIAILIGSMFIQRRPDSHQ</sequence>
<dbReference type="InterPro" id="IPR013083">
    <property type="entry name" value="Znf_RING/FYVE/PHD"/>
</dbReference>
<evidence type="ECO:0000313" key="3">
    <source>
        <dbReference type="EMBL" id="RWR83139.1"/>
    </source>
</evidence>
<name>A0A443NXA0_9MAGN</name>
<protein>
    <submittedName>
        <fullName evidence="3">TRAF-type zinc finger domain-containing protein 1</fullName>
    </submittedName>
</protein>
<dbReference type="GO" id="GO:0005739">
    <property type="term" value="C:mitochondrion"/>
    <property type="evidence" value="ECO:0007669"/>
    <property type="project" value="TreeGrafter"/>
</dbReference>
<accession>A0A443NXA0</accession>
<feature type="region of interest" description="Disordered" evidence="1">
    <location>
        <begin position="1"/>
        <end position="20"/>
    </location>
</feature>